<dbReference type="RefSeq" id="YP_009604367.1">
    <property type="nucleotide sequence ID" value="NC_041964.1"/>
</dbReference>
<evidence type="ECO:0000256" key="1">
    <source>
        <dbReference type="SAM" id="MobiDB-lite"/>
    </source>
</evidence>
<protein>
    <recommendedName>
        <fullName evidence="4">Terminase small subunit</fullName>
    </recommendedName>
</protein>
<feature type="region of interest" description="Disordered" evidence="1">
    <location>
        <begin position="1"/>
        <end position="51"/>
    </location>
</feature>
<reference evidence="2" key="1">
    <citation type="journal article" date="2016" name="Genome Announc.">
        <title>Complete Genome Sequences of Broad-Host-Range Pseudomonas aeruginosa Bacteriophages phiR18 and phiS12-1.</title>
        <authorList>
            <person name="Furusawa T."/>
            <person name="Iwano H."/>
            <person name="Higuchi H."/>
            <person name="Usui M."/>
            <person name="Maruyama F."/>
            <person name="Nakagawa I."/>
            <person name="Yokota H."/>
            <person name="Tamura Y."/>
        </authorList>
    </citation>
    <scope>NUCLEOTIDE SEQUENCE [LARGE SCALE GENOMIC DNA]</scope>
</reference>
<dbReference type="EMBL" id="LC102729">
    <property type="protein sequence ID" value="BAU16395.1"/>
    <property type="molecule type" value="Genomic_DNA"/>
</dbReference>
<name>A0A0S3UG31_9CAUD</name>
<dbReference type="KEGG" id="vg:40080261"/>
<evidence type="ECO:0000313" key="2">
    <source>
        <dbReference type="EMBL" id="BAU16395.1"/>
    </source>
</evidence>
<organism evidence="2 3">
    <name type="scientific">Pseudomonas phage phiR18</name>
    <dbReference type="NCBI Taxonomy" id="1752027"/>
    <lineage>
        <taxon>Viruses</taxon>
        <taxon>Duplodnaviria</taxon>
        <taxon>Heunggongvirae</taxon>
        <taxon>Uroviricota</taxon>
        <taxon>Caudoviricetes</taxon>
        <taxon>Kochitakasuvirus</taxon>
        <taxon>Kochitakasuvirus R18</taxon>
    </lineage>
</organism>
<dbReference type="Proteomes" id="UP000221614">
    <property type="component" value="Segment"/>
</dbReference>
<dbReference type="GeneID" id="40080261"/>
<sequence length="236" mass="25915">MARTTKTATKVTKTATKTATKTTATKTTATKATSRRPPSKTKAATAMSRASTAVAEVKPEHSFVDPDEQRHYKLQRTRAKSLMDLDPMEREFCIRVAQGQSPVDAAAGANFPSPAADAKKLMNRVGVQRALRTLFEKNMEISEVTREEIIHGFRDAIAIARQMADPRTMIAGYRELGLMHGMYEAKVKIEITGGAAQIAAQMQTKTDAELLKVIQENSRILSAEEIEGAEDAEYVE</sequence>
<evidence type="ECO:0000313" key="3">
    <source>
        <dbReference type="Proteomes" id="UP000221614"/>
    </source>
</evidence>
<keyword evidence="3" id="KW-1185">Reference proteome</keyword>
<accession>A0A0S3UG31</accession>
<feature type="compositionally biased region" description="Low complexity" evidence="1">
    <location>
        <begin position="1"/>
        <end position="32"/>
    </location>
</feature>
<proteinExistence type="predicted"/>
<evidence type="ECO:0008006" key="4">
    <source>
        <dbReference type="Google" id="ProtNLM"/>
    </source>
</evidence>